<dbReference type="EMBL" id="QFOI01000349">
    <property type="protein sequence ID" value="PZP43826.1"/>
    <property type="molecule type" value="Genomic_DNA"/>
</dbReference>
<feature type="region of interest" description="Disordered" evidence="1">
    <location>
        <begin position="375"/>
        <end position="413"/>
    </location>
</feature>
<accession>A0A2W5GDY3</accession>
<reference evidence="3 4" key="1">
    <citation type="submission" date="2017-11" db="EMBL/GenBank/DDBJ databases">
        <title>Infants hospitalized years apart are colonized by the same room-sourced microbial strains.</title>
        <authorList>
            <person name="Brooks B."/>
            <person name="Olm M.R."/>
            <person name="Firek B.A."/>
            <person name="Baker R."/>
            <person name="Thomas B.C."/>
            <person name="Morowitz M.J."/>
            <person name="Banfield J.F."/>
        </authorList>
    </citation>
    <scope>NUCLEOTIDE SEQUENCE [LARGE SCALE GENOMIC DNA]</scope>
    <source>
        <strain evidence="3">S2_009_000_R2_76</strain>
    </source>
</reference>
<dbReference type="InterPro" id="IPR036397">
    <property type="entry name" value="RNaseH_sf"/>
</dbReference>
<evidence type="ECO:0000259" key="2">
    <source>
        <dbReference type="PROSITE" id="PS50994"/>
    </source>
</evidence>
<protein>
    <recommendedName>
        <fullName evidence="2">Integrase catalytic domain-containing protein</fullName>
    </recommendedName>
</protein>
<dbReference type="SUPFAM" id="SSF53098">
    <property type="entry name" value="Ribonuclease H-like"/>
    <property type="match status" value="1"/>
</dbReference>
<dbReference type="PROSITE" id="PS50994">
    <property type="entry name" value="INTEGRASE"/>
    <property type="match status" value="1"/>
</dbReference>
<dbReference type="AlphaFoldDB" id="A0A2W5GDY3"/>
<organism evidence="3 4">
    <name type="scientific">Pseudopedobacter saltans</name>
    <dbReference type="NCBI Taxonomy" id="151895"/>
    <lineage>
        <taxon>Bacteria</taxon>
        <taxon>Pseudomonadati</taxon>
        <taxon>Bacteroidota</taxon>
        <taxon>Sphingobacteriia</taxon>
        <taxon>Sphingobacteriales</taxon>
        <taxon>Sphingobacteriaceae</taxon>
        <taxon>Pseudopedobacter</taxon>
    </lineage>
</organism>
<dbReference type="GO" id="GO:0003676">
    <property type="term" value="F:nucleic acid binding"/>
    <property type="evidence" value="ECO:0007669"/>
    <property type="project" value="InterPro"/>
</dbReference>
<evidence type="ECO:0000256" key="1">
    <source>
        <dbReference type="SAM" id="MobiDB-lite"/>
    </source>
</evidence>
<dbReference type="InterPro" id="IPR001584">
    <property type="entry name" value="Integrase_cat-core"/>
</dbReference>
<dbReference type="GO" id="GO:0015074">
    <property type="term" value="P:DNA integration"/>
    <property type="evidence" value="ECO:0007669"/>
    <property type="project" value="InterPro"/>
</dbReference>
<dbReference type="Gene3D" id="3.30.420.10">
    <property type="entry name" value="Ribonuclease H-like superfamily/Ribonuclease H"/>
    <property type="match status" value="1"/>
</dbReference>
<dbReference type="Proteomes" id="UP000249645">
    <property type="component" value="Unassembled WGS sequence"/>
</dbReference>
<gene>
    <name evidence="3" type="ORF">DI598_15260</name>
</gene>
<evidence type="ECO:0000313" key="4">
    <source>
        <dbReference type="Proteomes" id="UP000249645"/>
    </source>
</evidence>
<evidence type="ECO:0000313" key="3">
    <source>
        <dbReference type="EMBL" id="PZP43826.1"/>
    </source>
</evidence>
<sequence length="413" mass="47401">MPFVPLKAPECKNQQWQIDGFEIPFWVDGDKLFERWVLVRIMDSCTRKILSSTVAKTETSVVILETLQKAIIQEQCVPSELIMDKHSGAGTDGFKVFKTEIEKLGCMVEITTDPTKKAYIEKYNQYLNKYFSQYPEWQGEGRAGKNPRRRSEEKINELRKRSNMISRDEVIARGLFACHEFNKSILAPIGNISPLDKDATTASKGISITSHDQLVRMFTCPKEMKITRGMIIMKQGIQKVYYTLSQDNILQYNNTRVAVHYESFGGSIYLFSQDGQFIESSEAIEHGSTSRTERKEQKQPMAKVPLNKQFKEKTENELEGLMKNPESIEFIPSYLINKSAYAEIQQSLELKRLSKIEGLHIAEKMEQIVHVPGERHNRKHYSPEMEDNEVADLGGLADLMPRKNKSSNDKTQQ</sequence>
<dbReference type="InterPro" id="IPR012337">
    <property type="entry name" value="RNaseH-like_sf"/>
</dbReference>
<feature type="domain" description="Integrase catalytic" evidence="2">
    <location>
        <begin position="5"/>
        <end position="202"/>
    </location>
</feature>
<name>A0A2W5GDY3_9SPHI</name>
<proteinExistence type="predicted"/>
<comment type="caution">
    <text evidence="3">The sequence shown here is derived from an EMBL/GenBank/DDBJ whole genome shotgun (WGS) entry which is preliminary data.</text>
</comment>